<dbReference type="InterPro" id="IPR011993">
    <property type="entry name" value="PH-like_dom_sf"/>
</dbReference>
<dbReference type="PROSITE" id="PS50003">
    <property type="entry name" value="PH_DOMAIN"/>
    <property type="match status" value="1"/>
</dbReference>
<organism evidence="2 3">
    <name type="scientific">Cirrhinus mrigala</name>
    <name type="common">Mrigala</name>
    <dbReference type="NCBI Taxonomy" id="683832"/>
    <lineage>
        <taxon>Eukaryota</taxon>
        <taxon>Metazoa</taxon>
        <taxon>Chordata</taxon>
        <taxon>Craniata</taxon>
        <taxon>Vertebrata</taxon>
        <taxon>Euteleostomi</taxon>
        <taxon>Actinopterygii</taxon>
        <taxon>Neopterygii</taxon>
        <taxon>Teleostei</taxon>
        <taxon>Ostariophysi</taxon>
        <taxon>Cypriniformes</taxon>
        <taxon>Cyprinidae</taxon>
        <taxon>Labeoninae</taxon>
        <taxon>Labeonini</taxon>
        <taxon>Cirrhinus</taxon>
    </lineage>
</organism>
<dbReference type="AlphaFoldDB" id="A0ABD0NNY3"/>
<gene>
    <name evidence="2" type="ORF">M9458_042798</name>
</gene>
<dbReference type="InterPro" id="IPR001849">
    <property type="entry name" value="PH_domain"/>
</dbReference>
<name>A0ABD0NNY3_CIRMR</name>
<comment type="caution">
    <text evidence="2">The sequence shown here is derived from an EMBL/GenBank/DDBJ whole genome shotgun (WGS) entry which is preliminary data.</text>
</comment>
<evidence type="ECO:0000259" key="1">
    <source>
        <dbReference type="PROSITE" id="PS50003"/>
    </source>
</evidence>
<protein>
    <recommendedName>
        <fullName evidence="1">PH domain-containing protein</fullName>
    </recommendedName>
</protein>
<keyword evidence="3" id="KW-1185">Reference proteome</keyword>
<evidence type="ECO:0000313" key="3">
    <source>
        <dbReference type="Proteomes" id="UP001529510"/>
    </source>
</evidence>
<proteinExistence type="predicted"/>
<reference evidence="2 3" key="1">
    <citation type="submission" date="2024-05" db="EMBL/GenBank/DDBJ databases">
        <title>Genome sequencing and assembly of Indian major carp, Cirrhinus mrigala (Hamilton, 1822).</title>
        <authorList>
            <person name="Mohindra V."/>
            <person name="Chowdhury L.M."/>
            <person name="Lal K."/>
            <person name="Jena J.K."/>
        </authorList>
    </citation>
    <scope>NUCLEOTIDE SEQUENCE [LARGE SCALE GENOMIC DNA]</scope>
    <source>
        <strain evidence="2">CM1030</strain>
        <tissue evidence="2">Blood</tissue>
    </source>
</reference>
<dbReference type="Gene3D" id="2.30.29.30">
    <property type="entry name" value="Pleckstrin-homology domain (PH domain)/Phosphotyrosine-binding domain (PTB)"/>
    <property type="match status" value="1"/>
</dbReference>
<accession>A0ABD0NNY3</accession>
<evidence type="ECO:0000313" key="2">
    <source>
        <dbReference type="EMBL" id="KAL0163402.1"/>
    </source>
</evidence>
<feature type="non-terminal residue" evidence="2">
    <location>
        <position position="1"/>
    </location>
</feature>
<dbReference type="Proteomes" id="UP001529510">
    <property type="component" value="Unassembled WGS sequence"/>
</dbReference>
<feature type="domain" description="PH" evidence="1">
    <location>
        <begin position="1"/>
        <end position="40"/>
    </location>
</feature>
<dbReference type="SUPFAM" id="SSF50729">
    <property type="entry name" value="PH domain-like"/>
    <property type="match status" value="1"/>
</dbReference>
<dbReference type="EMBL" id="JAMKFB020000021">
    <property type="protein sequence ID" value="KAL0163402.1"/>
    <property type="molecule type" value="Genomic_DNA"/>
</dbReference>
<sequence>PHEFDECRLDISVNDSVWYLRAQDPEHRNQWIESIEQHRVSFCFYPACFSLTQPDY</sequence>